<protein>
    <submittedName>
        <fullName evidence="1">Toxin-antitoxin system</fullName>
    </submittedName>
</protein>
<dbReference type="Proteomes" id="UP000018522">
    <property type="component" value="Chromosome"/>
</dbReference>
<sequence length="108" mass="12188">MISTEIFKARKQGNSLMVAIPKSFDIASGTKLRPQLTRNGIFVEDDDFFDFDEDILRDLVSQGYEGTELISQFSKMKKAIPGALDRLVEETREAKPLSKEEAAREFGI</sequence>
<gene>
    <name evidence="1" type="ORF">T285_04370</name>
</gene>
<organism evidence="1 2">
    <name type="scientific">Lactobacillus johnsonii N6.2</name>
    <dbReference type="NCBI Taxonomy" id="1408186"/>
    <lineage>
        <taxon>Bacteria</taxon>
        <taxon>Bacillati</taxon>
        <taxon>Bacillota</taxon>
        <taxon>Bacilli</taxon>
        <taxon>Lactobacillales</taxon>
        <taxon>Lactobacillaceae</taxon>
        <taxon>Lactobacillus</taxon>
    </lineage>
</organism>
<name>A0A7D9N6A0_LACJH</name>
<evidence type="ECO:0000313" key="1">
    <source>
        <dbReference type="EMBL" id="AHA97284.1"/>
    </source>
</evidence>
<proteinExistence type="predicted"/>
<dbReference type="KEGG" id="ljn:T285_04370"/>
<reference evidence="1 2" key="1">
    <citation type="journal article" date="2014" name="Genome Announc.">
        <title>Complete Genome Sequences of Lactobacillus johnsonii Strain N6.2 and Lactobacillus reuteri Strain TD1.</title>
        <authorList>
            <person name="Leonard M.T."/>
            <person name="Valladares R.B."/>
            <person name="Ardissone A."/>
            <person name="Gonzalez C.F."/>
            <person name="Lorca G.L."/>
            <person name="Triplett E.W."/>
        </authorList>
    </citation>
    <scope>NUCLEOTIDE SEQUENCE [LARGE SCALE GENOMIC DNA]</scope>
    <source>
        <strain evidence="1 2">N6.2</strain>
    </source>
</reference>
<dbReference type="EMBL" id="CP006811">
    <property type="protein sequence ID" value="AHA97284.1"/>
    <property type="molecule type" value="Genomic_DNA"/>
</dbReference>
<evidence type="ECO:0000313" key="2">
    <source>
        <dbReference type="Proteomes" id="UP000018522"/>
    </source>
</evidence>
<accession>A0A7D9N6A0</accession>
<dbReference type="AlphaFoldDB" id="A0A7D9N6A0"/>